<dbReference type="InterPro" id="IPR013986">
    <property type="entry name" value="DExx_box_DNA_helicase_dom_sf"/>
</dbReference>
<dbReference type="Pfam" id="PF00580">
    <property type="entry name" value="UvrD-helicase"/>
    <property type="match status" value="1"/>
</dbReference>
<gene>
    <name evidence="14" type="ORF">SAMN04487992_10615</name>
</gene>
<dbReference type="EC" id="5.6.2.4" evidence="8"/>
<evidence type="ECO:0000256" key="6">
    <source>
        <dbReference type="ARBA" id="ARBA00023235"/>
    </source>
</evidence>
<evidence type="ECO:0000256" key="8">
    <source>
        <dbReference type="ARBA" id="ARBA00034808"/>
    </source>
</evidence>
<keyword evidence="6" id="KW-0413">Isomerase</keyword>
<dbReference type="EMBL" id="FNBD01000006">
    <property type="protein sequence ID" value="SDE98702.1"/>
    <property type="molecule type" value="Genomic_DNA"/>
</dbReference>
<dbReference type="InterPro" id="IPR014017">
    <property type="entry name" value="DNA_helicase_UvrD-like_C"/>
</dbReference>
<evidence type="ECO:0000313" key="15">
    <source>
        <dbReference type="Proteomes" id="UP000182114"/>
    </source>
</evidence>
<evidence type="ECO:0000259" key="12">
    <source>
        <dbReference type="PROSITE" id="PS51198"/>
    </source>
</evidence>
<evidence type="ECO:0000256" key="11">
    <source>
        <dbReference type="SAM" id="MobiDB-lite"/>
    </source>
</evidence>
<evidence type="ECO:0000256" key="10">
    <source>
        <dbReference type="PROSITE-ProRule" id="PRU00560"/>
    </source>
</evidence>
<comment type="similarity">
    <text evidence="1">Belongs to the helicase family. UvrD subfamily.</text>
</comment>
<dbReference type="eggNOG" id="COG0210">
    <property type="taxonomic scope" value="Bacteria"/>
</dbReference>
<name>A0A1G7HE04_9FLAO</name>
<dbReference type="Gene3D" id="3.40.50.300">
    <property type="entry name" value="P-loop containing nucleotide triphosphate hydrolases"/>
    <property type="match status" value="2"/>
</dbReference>
<evidence type="ECO:0000256" key="5">
    <source>
        <dbReference type="ARBA" id="ARBA00022840"/>
    </source>
</evidence>
<organism evidence="14 15">
    <name type="scientific">Cellulophaga baltica</name>
    <dbReference type="NCBI Taxonomy" id="76594"/>
    <lineage>
        <taxon>Bacteria</taxon>
        <taxon>Pseudomonadati</taxon>
        <taxon>Bacteroidota</taxon>
        <taxon>Flavobacteriia</taxon>
        <taxon>Flavobacteriales</taxon>
        <taxon>Flavobacteriaceae</taxon>
        <taxon>Cellulophaga</taxon>
    </lineage>
</organism>
<dbReference type="Proteomes" id="UP000182114">
    <property type="component" value="Unassembled WGS sequence"/>
</dbReference>
<dbReference type="InterPro" id="IPR000212">
    <property type="entry name" value="DNA_helicase_UvrD/REP"/>
</dbReference>
<evidence type="ECO:0000256" key="4">
    <source>
        <dbReference type="ARBA" id="ARBA00022806"/>
    </source>
</evidence>
<dbReference type="PANTHER" id="PTHR11070">
    <property type="entry name" value="UVRD / RECB / PCRA DNA HELICASE FAMILY MEMBER"/>
    <property type="match status" value="1"/>
</dbReference>
<dbReference type="GO" id="GO:0000725">
    <property type="term" value="P:recombinational repair"/>
    <property type="evidence" value="ECO:0007669"/>
    <property type="project" value="TreeGrafter"/>
</dbReference>
<evidence type="ECO:0000256" key="3">
    <source>
        <dbReference type="ARBA" id="ARBA00022801"/>
    </source>
</evidence>
<dbReference type="GO" id="GO:0005829">
    <property type="term" value="C:cytosol"/>
    <property type="evidence" value="ECO:0007669"/>
    <property type="project" value="TreeGrafter"/>
</dbReference>
<accession>A0A1G7HE04</accession>
<feature type="compositionally biased region" description="Polar residues" evidence="11">
    <location>
        <begin position="664"/>
        <end position="679"/>
    </location>
</feature>
<feature type="domain" description="UvrD-like helicase C-terminal" evidence="13">
    <location>
        <begin position="298"/>
        <end position="569"/>
    </location>
</feature>
<reference evidence="15" key="1">
    <citation type="submission" date="2016-10" db="EMBL/GenBank/DDBJ databases">
        <authorList>
            <person name="Varghese N."/>
            <person name="Submissions S."/>
        </authorList>
    </citation>
    <scope>NUCLEOTIDE SEQUENCE [LARGE SCALE GENOMIC DNA]</scope>
    <source>
        <strain evidence="15">DSM 24729</strain>
    </source>
</reference>
<dbReference type="AlphaFoldDB" id="A0A1G7HE04"/>
<evidence type="ECO:0000256" key="7">
    <source>
        <dbReference type="ARBA" id="ARBA00034617"/>
    </source>
</evidence>
<proteinExistence type="inferred from homology"/>
<sequence length="686" mass="77313">MHITEELNQGQLKAVTYEGQHLLVLAGAGTGKTRTIIARAAHLIASGVDPSKIQILTFTKKAANEIVERVKASLPQSNSQAINGATFHSWCNQLILKYPNLFGAAAFTVIDPDDQLGIMKMMSGTHADTYGKLRIKPQQLLDIYSYARNTKKNLTESIRILLFKSRTDKDTDYEIAAMKPHVEVLLRAYQQKKMEQRYLDYDDLLLVVATQLKTNAEARELLAQNLEYLLVDEMQDTNPLQWELLSPFVEICKLFCVGDDAQSIYSFRGADFKNVHQFKDRVKNSEVYKLEKNYRSTQEILDLSNWLLDHATIDYNKRLAAVRGSGEIPIIVNVNDEWQEANWIADEILKNYTDEDRSFSDHLILSRSQYYTKSLQAVFIRRKIPYVTYGGRKFLQAAHIKDLVSLLRIVNNPYDEIAWVRFLTFWEGIGEVRASRIMAAIIADEGKTDIATLLAANISGSDGQRISELYQAVTQEKGKVGKMVEISYEAMSLGLAFKYRKDWTEKRKSDFPVLKLLAESYSSLGEFIGEGLLDNAEKMNGANVLTESKLSTDEQKDHVIISTIHSAKGLEADVCIVLNVSPKSFPSAYSLDDIDAIEEDRRVLYVALTRAKNRLIITRNTASISAVHARSTPTQDGKNTDDAETYFLTGLPEELVTQETVGHQFNSVKDAPQPNTIDLSSGMDFN</sequence>
<dbReference type="GO" id="GO:0003677">
    <property type="term" value="F:DNA binding"/>
    <property type="evidence" value="ECO:0007669"/>
    <property type="project" value="InterPro"/>
</dbReference>
<dbReference type="InterPro" id="IPR027417">
    <property type="entry name" value="P-loop_NTPase"/>
</dbReference>
<dbReference type="Pfam" id="PF13361">
    <property type="entry name" value="UvrD_C"/>
    <property type="match status" value="1"/>
</dbReference>
<comment type="catalytic activity">
    <reaction evidence="7">
        <text>Couples ATP hydrolysis with the unwinding of duplex DNA by translocating in the 3'-5' direction.</text>
        <dbReference type="EC" id="5.6.2.4"/>
    </reaction>
</comment>
<dbReference type="InterPro" id="IPR014016">
    <property type="entry name" value="UvrD-like_ATP-bd"/>
</dbReference>
<dbReference type="RefSeq" id="WP_074538403.1">
    <property type="nucleotide sequence ID" value="NZ_FNBD01000006.1"/>
</dbReference>
<keyword evidence="15" id="KW-1185">Reference proteome</keyword>
<dbReference type="PANTHER" id="PTHR11070:SF3">
    <property type="entry name" value="DNA 3'-5' HELICASE"/>
    <property type="match status" value="1"/>
</dbReference>
<dbReference type="Gene3D" id="1.10.10.160">
    <property type="match status" value="1"/>
</dbReference>
<dbReference type="Gene3D" id="1.10.486.10">
    <property type="entry name" value="PCRA, domain 4"/>
    <property type="match status" value="1"/>
</dbReference>
<dbReference type="PROSITE" id="PS51198">
    <property type="entry name" value="UVRD_HELICASE_ATP_BIND"/>
    <property type="match status" value="1"/>
</dbReference>
<dbReference type="GO" id="GO:0043138">
    <property type="term" value="F:3'-5' DNA helicase activity"/>
    <property type="evidence" value="ECO:0007669"/>
    <property type="project" value="UniProtKB-EC"/>
</dbReference>
<feature type="region of interest" description="Disordered" evidence="11">
    <location>
        <begin position="664"/>
        <end position="686"/>
    </location>
</feature>
<dbReference type="GO" id="GO:0016887">
    <property type="term" value="F:ATP hydrolysis activity"/>
    <property type="evidence" value="ECO:0007669"/>
    <property type="project" value="RHEA"/>
</dbReference>
<dbReference type="CDD" id="cd17932">
    <property type="entry name" value="DEXQc_UvrD"/>
    <property type="match status" value="1"/>
</dbReference>
<protein>
    <recommendedName>
        <fullName evidence="8">DNA 3'-5' helicase</fullName>
        <ecNumber evidence="8">5.6.2.4</ecNumber>
    </recommendedName>
</protein>
<evidence type="ECO:0000256" key="1">
    <source>
        <dbReference type="ARBA" id="ARBA00009922"/>
    </source>
</evidence>
<keyword evidence="5 10" id="KW-0067">ATP-binding</keyword>
<dbReference type="PROSITE" id="PS51217">
    <property type="entry name" value="UVRD_HELICASE_CTER"/>
    <property type="match status" value="1"/>
</dbReference>
<keyword evidence="2 10" id="KW-0547">Nucleotide-binding</keyword>
<keyword evidence="3 10" id="KW-0378">Hydrolase</keyword>
<evidence type="ECO:0000259" key="13">
    <source>
        <dbReference type="PROSITE" id="PS51217"/>
    </source>
</evidence>
<dbReference type="SUPFAM" id="SSF52540">
    <property type="entry name" value="P-loop containing nucleoside triphosphate hydrolases"/>
    <property type="match status" value="1"/>
</dbReference>
<feature type="domain" description="UvrD-like helicase ATP-binding" evidence="12">
    <location>
        <begin position="5"/>
        <end position="297"/>
    </location>
</feature>
<keyword evidence="4 10" id="KW-0347">Helicase</keyword>
<evidence type="ECO:0000313" key="14">
    <source>
        <dbReference type="EMBL" id="SDE98702.1"/>
    </source>
</evidence>
<dbReference type="GO" id="GO:0005524">
    <property type="term" value="F:ATP binding"/>
    <property type="evidence" value="ECO:0007669"/>
    <property type="project" value="UniProtKB-UniRule"/>
</dbReference>
<evidence type="ECO:0000256" key="2">
    <source>
        <dbReference type="ARBA" id="ARBA00022741"/>
    </source>
</evidence>
<evidence type="ECO:0000256" key="9">
    <source>
        <dbReference type="ARBA" id="ARBA00048988"/>
    </source>
</evidence>
<comment type="catalytic activity">
    <reaction evidence="9">
        <text>ATP + H2O = ADP + phosphate + H(+)</text>
        <dbReference type="Rhea" id="RHEA:13065"/>
        <dbReference type="ChEBI" id="CHEBI:15377"/>
        <dbReference type="ChEBI" id="CHEBI:15378"/>
        <dbReference type="ChEBI" id="CHEBI:30616"/>
        <dbReference type="ChEBI" id="CHEBI:43474"/>
        <dbReference type="ChEBI" id="CHEBI:456216"/>
        <dbReference type="EC" id="5.6.2.4"/>
    </reaction>
</comment>
<feature type="binding site" evidence="10">
    <location>
        <begin position="26"/>
        <end position="33"/>
    </location>
    <ligand>
        <name>ATP</name>
        <dbReference type="ChEBI" id="CHEBI:30616"/>
    </ligand>
</feature>